<dbReference type="Proteomes" id="UP000800200">
    <property type="component" value="Unassembled WGS sequence"/>
</dbReference>
<dbReference type="AlphaFoldDB" id="A0A6A6DQD1"/>
<evidence type="ECO:0000313" key="1">
    <source>
        <dbReference type="EMBL" id="KAF2179866.1"/>
    </source>
</evidence>
<gene>
    <name evidence="1" type="ORF">K469DRAFT_594281</name>
</gene>
<reference evidence="1" key="1">
    <citation type="journal article" date="2020" name="Stud. Mycol.">
        <title>101 Dothideomycetes genomes: a test case for predicting lifestyles and emergence of pathogens.</title>
        <authorList>
            <person name="Haridas S."/>
            <person name="Albert R."/>
            <person name="Binder M."/>
            <person name="Bloem J."/>
            <person name="Labutti K."/>
            <person name="Salamov A."/>
            <person name="Andreopoulos B."/>
            <person name="Baker S."/>
            <person name="Barry K."/>
            <person name="Bills G."/>
            <person name="Bluhm B."/>
            <person name="Cannon C."/>
            <person name="Castanera R."/>
            <person name="Culley D."/>
            <person name="Daum C."/>
            <person name="Ezra D."/>
            <person name="Gonzalez J."/>
            <person name="Henrissat B."/>
            <person name="Kuo A."/>
            <person name="Liang C."/>
            <person name="Lipzen A."/>
            <person name="Lutzoni F."/>
            <person name="Magnuson J."/>
            <person name="Mondo S."/>
            <person name="Nolan M."/>
            <person name="Ohm R."/>
            <person name="Pangilinan J."/>
            <person name="Park H.-J."/>
            <person name="Ramirez L."/>
            <person name="Alfaro M."/>
            <person name="Sun H."/>
            <person name="Tritt A."/>
            <person name="Yoshinaga Y."/>
            <person name="Zwiers L.-H."/>
            <person name="Turgeon B."/>
            <person name="Goodwin S."/>
            <person name="Spatafora J."/>
            <person name="Crous P."/>
            <person name="Grigoriev I."/>
        </authorList>
    </citation>
    <scope>NUCLEOTIDE SEQUENCE</scope>
    <source>
        <strain evidence="1">CBS 207.26</strain>
    </source>
</reference>
<feature type="non-terminal residue" evidence="1">
    <location>
        <position position="1"/>
    </location>
</feature>
<accession>A0A6A6DQD1</accession>
<keyword evidence="2" id="KW-1185">Reference proteome</keyword>
<keyword evidence="1" id="KW-0808">Transferase</keyword>
<dbReference type="GO" id="GO:0016740">
    <property type="term" value="F:transferase activity"/>
    <property type="evidence" value="ECO:0007669"/>
    <property type="project" value="UniProtKB-KW"/>
</dbReference>
<dbReference type="EMBL" id="ML994662">
    <property type="protein sequence ID" value="KAF2179866.1"/>
    <property type="molecule type" value="Genomic_DNA"/>
</dbReference>
<sequence>FGAVLAVSHAKSPKRKDLIYAANLTDIGITIPEQPVWTDDDLRAFRSEEKSRIRKGSALAWMGHLNTLKWYGTFITHCAPSLTLEDDIDWDIRLCTSQIPLAAASIRQLLSNSTSSLNLAPTTYWGSLSSWEILYLGHCGDHFHASQLQKYPYQAYQNTSLPLLSHLDPKTAQFVTDPGLPEFTRIAYRSYWPLCTFAYAVTCASAQRILEAYRYRDWECYTVNPELLHHVEGVCEIVNADFGFVKDGSDGNGNTEKARGTRNIACGARRKGILN</sequence>
<evidence type="ECO:0000313" key="2">
    <source>
        <dbReference type="Proteomes" id="UP000800200"/>
    </source>
</evidence>
<protein>
    <submittedName>
        <fullName evidence="1">Glycosyltransferase family 25 protein</fullName>
    </submittedName>
</protein>
<proteinExistence type="predicted"/>
<name>A0A6A6DQD1_9PEZI</name>
<organism evidence="1 2">
    <name type="scientific">Zopfia rhizophila CBS 207.26</name>
    <dbReference type="NCBI Taxonomy" id="1314779"/>
    <lineage>
        <taxon>Eukaryota</taxon>
        <taxon>Fungi</taxon>
        <taxon>Dikarya</taxon>
        <taxon>Ascomycota</taxon>
        <taxon>Pezizomycotina</taxon>
        <taxon>Dothideomycetes</taxon>
        <taxon>Dothideomycetes incertae sedis</taxon>
        <taxon>Zopfiaceae</taxon>
        <taxon>Zopfia</taxon>
    </lineage>
</organism>
<dbReference type="OrthoDB" id="47375at2759"/>